<dbReference type="PANTHER" id="PTHR43677">
    <property type="entry name" value="SHORT-CHAIN DEHYDROGENASE/REDUCTASE"/>
    <property type="match status" value="1"/>
</dbReference>
<accession>A0ABX7YN06</accession>
<dbReference type="InterPro" id="IPR011032">
    <property type="entry name" value="GroES-like_sf"/>
</dbReference>
<dbReference type="CDD" id="cd05280">
    <property type="entry name" value="MDR_yhdh_yhfp"/>
    <property type="match status" value="1"/>
</dbReference>
<proteinExistence type="predicted"/>
<dbReference type="Pfam" id="PF08240">
    <property type="entry name" value="ADH_N"/>
    <property type="match status" value="1"/>
</dbReference>
<dbReference type="InterPro" id="IPR020843">
    <property type="entry name" value="ER"/>
</dbReference>
<dbReference type="InterPro" id="IPR013149">
    <property type="entry name" value="ADH-like_C"/>
</dbReference>
<sequence>MQEITQFTAMVVESVEDQIVFGPKQISLDDLDKGDVLIKVVYSSVNYKDMLAVQKNAGVIRNYPMIPGIDLAGIVVSSEAEEFSVGQEVIVTGYEMGMSHTGGFAEYARLPHDWVVPLPEGLSMKEAMMLGTAGLTAGLSVLALEEAGMAVQNAPRILVTGASGGVGSVALAILKAAGYPNITALTRKDNQDPLVTRLGASHIIKPEQVFLKENPLLLKGVYDYVLDTVGGDVAAHLIPQIDYDGAISLCGNAAGIKLTTNVLPFILRGVKALGIDSVQISHDKRCRVWEKFATDWKITDQLEVNEISLQELPDTILALKEGRHLGRTIVAIS</sequence>
<dbReference type="InterPro" id="IPR013154">
    <property type="entry name" value="ADH-like_N"/>
</dbReference>
<dbReference type="InterPro" id="IPR036291">
    <property type="entry name" value="NAD(P)-bd_dom_sf"/>
</dbReference>
<evidence type="ECO:0000259" key="1">
    <source>
        <dbReference type="SMART" id="SM00829"/>
    </source>
</evidence>
<dbReference type="NCBIfam" id="TIGR02823">
    <property type="entry name" value="oxido_YhdH"/>
    <property type="match status" value="1"/>
</dbReference>
<dbReference type="Gene3D" id="3.40.50.720">
    <property type="entry name" value="NAD(P)-binding Rossmann-like Domain"/>
    <property type="match status" value="1"/>
</dbReference>
<feature type="domain" description="Enoyl reductase (ER)" evidence="1">
    <location>
        <begin position="14"/>
        <end position="330"/>
    </location>
</feature>
<organism evidence="2 3">
    <name type="scientific">Streptococcus oriscaviae</name>
    <dbReference type="NCBI Taxonomy" id="2781599"/>
    <lineage>
        <taxon>Bacteria</taxon>
        <taxon>Bacillati</taxon>
        <taxon>Bacillota</taxon>
        <taxon>Bacilli</taxon>
        <taxon>Lactobacillales</taxon>
        <taxon>Streptococcaceae</taxon>
        <taxon>Streptococcus</taxon>
    </lineage>
</organism>
<evidence type="ECO:0000313" key="3">
    <source>
        <dbReference type="Proteomes" id="UP000677616"/>
    </source>
</evidence>
<reference evidence="2 3" key="1">
    <citation type="submission" date="2021-04" db="EMBL/GenBank/DDBJ databases">
        <title>Complete genome sequence of a novel Streptococcus species.</title>
        <authorList>
            <person name="Teng J.L.L."/>
        </authorList>
    </citation>
    <scope>NUCLEOTIDE SEQUENCE [LARGE SCALE GENOMIC DNA]</scope>
    <source>
        <strain evidence="2 3">HKU75</strain>
    </source>
</reference>
<keyword evidence="3" id="KW-1185">Reference proteome</keyword>
<gene>
    <name evidence="2" type="ORF">INT76_01805</name>
</gene>
<evidence type="ECO:0000313" key="2">
    <source>
        <dbReference type="EMBL" id="QUE54649.1"/>
    </source>
</evidence>
<dbReference type="EMBL" id="CP073084">
    <property type="protein sequence ID" value="QUE54649.1"/>
    <property type="molecule type" value="Genomic_DNA"/>
</dbReference>
<dbReference type="Proteomes" id="UP000677616">
    <property type="component" value="Chromosome"/>
</dbReference>
<name>A0ABX7YN06_9STRE</name>
<dbReference type="PANTHER" id="PTHR43677:SF1">
    <property type="entry name" value="ACRYLYL-COA REDUCTASE ACUI-RELATED"/>
    <property type="match status" value="1"/>
</dbReference>
<dbReference type="Gene3D" id="3.90.180.10">
    <property type="entry name" value="Medium-chain alcohol dehydrogenases, catalytic domain"/>
    <property type="match status" value="1"/>
</dbReference>
<protein>
    <submittedName>
        <fullName evidence="2">YhdH/YhfP family quinone oxidoreductase</fullName>
    </submittedName>
</protein>
<dbReference type="InterPro" id="IPR014188">
    <property type="entry name" value="Acrylyl-CoA_reductase_AcuI"/>
</dbReference>
<dbReference type="InterPro" id="IPR051397">
    <property type="entry name" value="Zn-ADH-like_protein"/>
</dbReference>
<dbReference type="SUPFAM" id="SSF50129">
    <property type="entry name" value="GroES-like"/>
    <property type="match status" value="1"/>
</dbReference>
<dbReference type="SUPFAM" id="SSF51735">
    <property type="entry name" value="NAD(P)-binding Rossmann-fold domains"/>
    <property type="match status" value="1"/>
</dbReference>
<dbReference type="SMART" id="SM00829">
    <property type="entry name" value="PKS_ER"/>
    <property type="match status" value="1"/>
</dbReference>
<dbReference type="Pfam" id="PF00107">
    <property type="entry name" value="ADH_zinc_N"/>
    <property type="match status" value="1"/>
</dbReference>